<accession>A0A5D0R1A8</accession>
<dbReference type="InterPro" id="IPR016776">
    <property type="entry name" value="ApeP-like_dehydratase"/>
</dbReference>
<dbReference type="OrthoDB" id="2922403at2"/>
<dbReference type="InterPro" id="IPR029069">
    <property type="entry name" value="HotDog_dom_sf"/>
</dbReference>
<reference evidence="1 2" key="1">
    <citation type="submission" date="2019-08" db="EMBL/GenBank/DDBJ databases">
        <title>Genomes of Antarctic Bizionia species.</title>
        <authorList>
            <person name="Bowman J.P."/>
        </authorList>
    </citation>
    <scope>NUCLEOTIDE SEQUENCE [LARGE SCALE GENOMIC DNA]</scope>
    <source>
        <strain evidence="1 2">APA-1</strain>
    </source>
</reference>
<keyword evidence="2" id="KW-1185">Reference proteome</keyword>
<evidence type="ECO:0008006" key="3">
    <source>
        <dbReference type="Google" id="ProtNLM"/>
    </source>
</evidence>
<dbReference type="SUPFAM" id="SSF54637">
    <property type="entry name" value="Thioesterase/thiol ester dehydrase-isomerase"/>
    <property type="match status" value="1"/>
</dbReference>
<evidence type="ECO:0000313" key="2">
    <source>
        <dbReference type="Proteomes" id="UP000324358"/>
    </source>
</evidence>
<comment type="caution">
    <text evidence="1">The sequence shown here is derived from an EMBL/GenBank/DDBJ whole genome shotgun (WGS) entry which is preliminary data.</text>
</comment>
<sequence>MVTHVLPVTNIAHLIPQKTPFVMVDTLVTFSSENLVSNFRILEENIFVENGYLSAPGLVENMAQSVALHTGYDYFLKGEAAPIGYIGSIKSIKIQQLPKIDENITTKVTILHEFLGVTMVEIEVLNEAHNVIAQSEMKTIIAS</sequence>
<protein>
    <recommendedName>
        <fullName evidence="3">FabZ</fullName>
    </recommendedName>
</protein>
<dbReference type="AlphaFoldDB" id="A0A5D0R1A8"/>
<organism evidence="1 2">
    <name type="scientific">Bizionia algoritergicola</name>
    <dbReference type="NCBI Taxonomy" id="291187"/>
    <lineage>
        <taxon>Bacteria</taxon>
        <taxon>Pseudomonadati</taxon>
        <taxon>Bacteroidota</taxon>
        <taxon>Flavobacteriia</taxon>
        <taxon>Flavobacteriales</taxon>
        <taxon>Flavobacteriaceae</taxon>
        <taxon>Bizionia</taxon>
    </lineage>
</organism>
<dbReference type="Pfam" id="PF22817">
    <property type="entry name" value="ApeP-like"/>
    <property type="match status" value="1"/>
</dbReference>
<dbReference type="EMBL" id="VSKL01000001">
    <property type="protein sequence ID" value="TYB75302.1"/>
    <property type="molecule type" value="Genomic_DNA"/>
</dbReference>
<dbReference type="Proteomes" id="UP000324358">
    <property type="component" value="Unassembled WGS sequence"/>
</dbReference>
<name>A0A5D0R1A8_9FLAO</name>
<dbReference type="RefSeq" id="WP_066247497.1">
    <property type="nucleotide sequence ID" value="NZ_VSKL01000001.1"/>
</dbReference>
<gene>
    <name evidence="1" type="ORF">ES675_04020</name>
</gene>
<proteinExistence type="predicted"/>
<evidence type="ECO:0000313" key="1">
    <source>
        <dbReference type="EMBL" id="TYB75302.1"/>
    </source>
</evidence>
<dbReference type="Gene3D" id="3.10.129.10">
    <property type="entry name" value="Hotdog Thioesterase"/>
    <property type="match status" value="1"/>
</dbReference>